<dbReference type="InterPro" id="IPR017039">
    <property type="entry name" value="Virul_fac_BrkB"/>
</dbReference>
<evidence type="ECO:0000256" key="3">
    <source>
        <dbReference type="ARBA" id="ARBA00022692"/>
    </source>
</evidence>
<reference evidence="7" key="1">
    <citation type="submission" date="2020-12" db="EMBL/GenBank/DDBJ databases">
        <title>Antrihabitans popcorni sp. nov. and Antrihabitans auranticaus sp. nov., isolated from a larva cave.</title>
        <authorList>
            <person name="Lee S.D."/>
            <person name="Kim I.S."/>
        </authorList>
    </citation>
    <scope>NUCLEOTIDE SEQUENCE</scope>
    <source>
        <strain evidence="7">YC3-6</strain>
    </source>
</reference>
<dbReference type="GO" id="GO:0005886">
    <property type="term" value="C:plasma membrane"/>
    <property type="evidence" value="ECO:0007669"/>
    <property type="project" value="UniProtKB-SubCell"/>
</dbReference>
<keyword evidence="3 6" id="KW-0812">Transmembrane</keyword>
<feature type="transmembrane region" description="Helical" evidence="6">
    <location>
        <begin position="231"/>
        <end position="254"/>
    </location>
</feature>
<feature type="transmembrane region" description="Helical" evidence="6">
    <location>
        <begin position="32"/>
        <end position="54"/>
    </location>
</feature>
<evidence type="ECO:0000313" key="8">
    <source>
        <dbReference type="Proteomes" id="UP000655868"/>
    </source>
</evidence>
<feature type="transmembrane region" description="Helical" evidence="6">
    <location>
        <begin position="167"/>
        <end position="186"/>
    </location>
</feature>
<feature type="transmembrane region" description="Helical" evidence="6">
    <location>
        <begin position="198"/>
        <end position="219"/>
    </location>
</feature>
<dbReference type="PANTHER" id="PTHR30213">
    <property type="entry name" value="INNER MEMBRANE PROTEIN YHJD"/>
    <property type="match status" value="1"/>
</dbReference>
<name>A0A934NVE5_9NOCA</name>
<evidence type="ECO:0000256" key="4">
    <source>
        <dbReference type="ARBA" id="ARBA00022989"/>
    </source>
</evidence>
<evidence type="ECO:0000313" key="7">
    <source>
        <dbReference type="EMBL" id="MBJ8341855.1"/>
    </source>
</evidence>
<keyword evidence="8" id="KW-1185">Reference proteome</keyword>
<gene>
    <name evidence="7" type="ORF">JGU71_23495</name>
</gene>
<feature type="transmembrane region" description="Helical" evidence="6">
    <location>
        <begin position="134"/>
        <end position="155"/>
    </location>
</feature>
<evidence type="ECO:0000256" key="2">
    <source>
        <dbReference type="ARBA" id="ARBA00022475"/>
    </source>
</evidence>
<keyword evidence="4 6" id="KW-1133">Transmembrane helix</keyword>
<accession>A0A934NVE5</accession>
<evidence type="ECO:0000256" key="6">
    <source>
        <dbReference type="SAM" id="Phobius"/>
    </source>
</evidence>
<dbReference type="AlphaFoldDB" id="A0A934NVE5"/>
<comment type="caution">
    <text evidence="7">The sequence shown here is derived from an EMBL/GenBank/DDBJ whole genome shotgun (WGS) entry which is preliminary data.</text>
</comment>
<keyword evidence="5 6" id="KW-0472">Membrane</keyword>
<evidence type="ECO:0000256" key="5">
    <source>
        <dbReference type="ARBA" id="ARBA00023136"/>
    </source>
</evidence>
<proteinExistence type="predicted"/>
<dbReference type="EMBL" id="JAEMNV010000008">
    <property type="protein sequence ID" value="MBJ8341855.1"/>
    <property type="molecule type" value="Genomic_DNA"/>
</dbReference>
<evidence type="ECO:0000256" key="1">
    <source>
        <dbReference type="ARBA" id="ARBA00004651"/>
    </source>
</evidence>
<protein>
    <submittedName>
        <fullName evidence="7">YihY/virulence factor BrkB family protein</fullName>
    </submittedName>
</protein>
<dbReference type="Pfam" id="PF03631">
    <property type="entry name" value="Virul_fac_BrkB"/>
    <property type="match status" value="1"/>
</dbReference>
<sequence length="318" mass="34277">MQQKHPWLGFPLAVVYKFVDDQGGYLAALITYYGFVSLFPLLLILSTILSIVLVSNPELQERILDSALSQFPVIGDQLENPDTLSGGTGGLVIGVVVALYGGLGVAVAFQNAMNIAWSVPRNMRPDPIFSRVRGLFILATVGVAVIGLTIVSQISATLDFGSGLNEVSLVGTVILNAVVFAVAFKISTTRALTIRQVAPGAIAAAVVWQMLQTFGLVYVTSVVQHSSATNGVFAVVLGLLAFIYLAAFAVVMCVEVNVVRIDKLYPRSLLTPFTENVVLTAGDRRAYTDQALAQRNKDFQKITVSFGKRKKQRPEPED</sequence>
<organism evidence="7 8">
    <name type="scientific">Antrihabitans stalagmiti</name>
    <dbReference type="NCBI Taxonomy" id="2799499"/>
    <lineage>
        <taxon>Bacteria</taxon>
        <taxon>Bacillati</taxon>
        <taxon>Actinomycetota</taxon>
        <taxon>Actinomycetes</taxon>
        <taxon>Mycobacteriales</taxon>
        <taxon>Nocardiaceae</taxon>
        <taxon>Antrihabitans</taxon>
    </lineage>
</organism>
<keyword evidence="2" id="KW-1003">Cell membrane</keyword>
<feature type="transmembrane region" description="Helical" evidence="6">
    <location>
        <begin position="91"/>
        <end position="113"/>
    </location>
</feature>
<comment type="subcellular location">
    <subcellularLocation>
        <location evidence="1">Cell membrane</location>
        <topology evidence="1">Multi-pass membrane protein</topology>
    </subcellularLocation>
</comment>
<dbReference type="PANTHER" id="PTHR30213:SF1">
    <property type="entry name" value="INNER MEMBRANE PROTEIN YHJD"/>
    <property type="match status" value="1"/>
</dbReference>
<dbReference type="Proteomes" id="UP000655868">
    <property type="component" value="Unassembled WGS sequence"/>
</dbReference>